<dbReference type="Proteomes" id="UP001163828">
    <property type="component" value="Unassembled WGS sequence"/>
</dbReference>
<accession>A0ABQ8PZT0</accession>
<protein>
    <recommendedName>
        <fullName evidence="4">Alpha-type protein kinase domain-containing protein</fullName>
    </recommendedName>
</protein>
<evidence type="ECO:0000259" key="4">
    <source>
        <dbReference type="Pfam" id="PF02816"/>
    </source>
</evidence>
<dbReference type="Pfam" id="PF02816">
    <property type="entry name" value="Alpha_kinase"/>
    <property type="match status" value="1"/>
</dbReference>
<sequence length="153" mass="17411">QEWVAKRFHDIGNVSDTVSVQENQFEVEAEGQRLHQLHDILNAFIEHAKKNKVKIAADIRVTEFKIALEIPENHPSPASGVTAGEINALSEDLQYISWLLEPMRPRGIEPTKWSGTMQHPEHNSKVGDTLTSFVHFAYEWTHQTVVFADLQSE</sequence>
<reference evidence="5" key="1">
    <citation type="submission" date="2022-08" db="EMBL/GenBank/DDBJ databases">
        <authorList>
            <consortium name="DOE Joint Genome Institute"/>
            <person name="Min B."/>
            <person name="Riley R."/>
            <person name="Sierra-Patev S."/>
            <person name="Naranjo-Ortiz M."/>
            <person name="Looney B."/>
            <person name="Konkel Z."/>
            <person name="Slot J.C."/>
            <person name="Sakamoto Y."/>
            <person name="Steenwyk J.L."/>
            <person name="Rokas A."/>
            <person name="Carro J."/>
            <person name="Camarero S."/>
            <person name="Ferreira P."/>
            <person name="Molpeceres G."/>
            <person name="Ruiz-Duenas F.J."/>
            <person name="Serrano A."/>
            <person name="Henrissat B."/>
            <person name="Drula E."/>
            <person name="Hughes K.W."/>
            <person name="Mata J.L."/>
            <person name="Ishikawa N.K."/>
            <person name="Vargas-Isla R."/>
            <person name="Ushijima S."/>
            <person name="Smith C.A."/>
            <person name="Ahrendt S."/>
            <person name="Andreopoulos W."/>
            <person name="He G."/>
            <person name="Labutti K."/>
            <person name="Lipzen A."/>
            <person name="Ng V."/>
            <person name="Sandor L."/>
            <person name="Barry K."/>
            <person name="Martinez A.T."/>
            <person name="Xiao Y."/>
            <person name="Gibbons J.G."/>
            <person name="Terashima K."/>
            <person name="Hibbett D.S."/>
            <person name="Grigoriev I.V."/>
        </authorList>
    </citation>
    <scope>NUCLEOTIDE SEQUENCE</scope>
    <source>
        <strain evidence="5">TFB10827</strain>
    </source>
</reference>
<keyword evidence="2" id="KW-0808">Transferase</keyword>
<evidence type="ECO:0000313" key="6">
    <source>
        <dbReference type="Proteomes" id="UP001163828"/>
    </source>
</evidence>
<comment type="caution">
    <text evidence="5">The sequence shown here is derived from an EMBL/GenBank/DDBJ whole genome shotgun (WGS) entry which is preliminary data.</text>
</comment>
<evidence type="ECO:0000256" key="3">
    <source>
        <dbReference type="ARBA" id="ARBA00022777"/>
    </source>
</evidence>
<evidence type="ECO:0000256" key="2">
    <source>
        <dbReference type="ARBA" id="ARBA00022679"/>
    </source>
</evidence>
<evidence type="ECO:0000313" key="5">
    <source>
        <dbReference type="EMBL" id="KAJ3991959.1"/>
    </source>
</evidence>
<dbReference type="SUPFAM" id="SSF56112">
    <property type="entry name" value="Protein kinase-like (PK-like)"/>
    <property type="match status" value="1"/>
</dbReference>
<keyword evidence="6" id="KW-1185">Reference proteome</keyword>
<feature type="domain" description="Alpha-type protein kinase" evidence="4">
    <location>
        <begin position="1"/>
        <end position="151"/>
    </location>
</feature>
<feature type="non-terminal residue" evidence="5">
    <location>
        <position position="1"/>
    </location>
</feature>
<name>A0ABQ8PZT0_9AGAR</name>
<dbReference type="InterPro" id="IPR011009">
    <property type="entry name" value="Kinase-like_dom_sf"/>
</dbReference>
<organism evidence="5 6">
    <name type="scientific">Lentinula boryana</name>
    <dbReference type="NCBI Taxonomy" id="40481"/>
    <lineage>
        <taxon>Eukaryota</taxon>
        <taxon>Fungi</taxon>
        <taxon>Dikarya</taxon>
        <taxon>Basidiomycota</taxon>
        <taxon>Agaricomycotina</taxon>
        <taxon>Agaricomycetes</taxon>
        <taxon>Agaricomycetidae</taxon>
        <taxon>Agaricales</taxon>
        <taxon>Marasmiineae</taxon>
        <taxon>Omphalotaceae</taxon>
        <taxon>Lentinula</taxon>
    </lineage>
</organism>
<proteinExistence type="predicted"/>
<evidence type="ECO:0000256" key="1">
    <source>
        <dbReference type="ARBA" id="ARBA00022527"/>
    </source>
</evidence>
<gene>
    <name evidence="5" type="ORF">F5050DRAFT_1580486</name>
</gene>
<keyword evidence="1" id="KW-0723">Serine/threonine-protein kinase</keyword>
<keyword evidence="3" id="KW-0418">Kinase</keyword>
<dbReference type="InterPro" id="IPR004166">
    <property type="entry name" value="a-kinase_dom"/>
</dbReference>
<dbReference type="EMBL" id="MU790923">
    <property type="protein sequence ID" value="KAJ3991959.1"/>
    <property type="molecule type" value="Genomic_DNA"/>
</dbReference>